<feature type="region of interest" description="Disordered" evidence="3">
    <location>
        <begin position="1"/>
        <end position="43"/>
    </location>
</feature>
<evidence type="ECO:0000313" key="5">
    <source>
        <dbReference type="EMBL" id="CAK7934192.1"/>
    </source>
</evidence>
<keyword evidence="1" id="KW-0479">Metal-binding</keyword>
<sequence length="640" mass="70332">MNVCTESETHEKEAQLKALNDRRRTTPTAAASGTTSTSTTGLLRTAGRMTADSPASANAFEQQIEGKRWYEVLPAVLQKFKSHDREQIKQLMLPRCTLCECGKVNQKAVIECQQKGCFLLDRPLCLVCWKSTHLSCDKAQNKHCSRSTSMCPQCQLGRIEYWCAECDLKFCGNCFEQIHNVDATKDHRKIATEDAPGTCLSSSHWSAYFYEAICHSVTSRKQMTNGNTGDSSIGGKRKREIEVIVIDNDDDAEEDEPVIISPPGNQSAQQQADTCGSAAIRPKTSSTGTCALSQQNASANTDDQAASAHATMLEPFPFFEAPIHTSSSPYALPVHPSYSTPSISKGVNTVTPHANVGLQWGNSNFPFGMPPLVGNGHGSPVYTTNIMSPGATLSSAPASVGTPMWPTTSGISTDLASTLSLNNLHARRGAVSAQNVLVDSLVDRYHEVNQNVASMELQGEQLTRQIALAARQGPYTARPIMDLLNKLQPALEASKGLRDKLLIAMIVQSDDIMASVRSLRLSELGDVPQVPSISHRKCLQLSIEINRHKKKLVESNQQISDMLAKSYTVTSSMENSLIQSASAEIQVHERNIMRLKKARNVEFVRIVQFSNNIREALKQTFQQTVEAQRHQQQLQQFQPF</sequence>
<feature type="compositionally biased region" description="Low complexity" evidence="3">
    <location>
        <begin position="26"/>
        <end position="43"/>
    </location>
</feature>
<keyword evidence="1" id="KW-0863">Zinc-finger</keyword>
<comment type="caution">
    <text evidence="5">The sequence shown here is derived from an EMBL/GenBank/DDBJ whole genome shotgun (WGS) entry which is preliminary data.</text>
</comment>
<organism evidence="5 6">
    <name type="scientific">Peronospora matthiolae</name>
    <dbReference type="NCBI Taxonomy" id="2874970"/>
    <lineage>
        <taxon>Eukaryota</taxon>
        <taxon>Sar</taxon>
        <taxon>Stramenopiles</taxon>
        <taxon>Oomycota</taxon>
        <taxon>Peronosporomycetes</taxon>
        <taxon>Peronosporales</taxon>
        <taxon>Peronosporaceae</taxon>
        <taxon>Peronospora</taxon>
    </lineage>
</organism>
<dbReference type="GO" id="GO:0008270">
    <property type="term" value="F:zinc ion binding"/>
    <property type="evidence" value="ECO:0007669"/>
    <property type="project" value="UniProtKB-KW"/>
</dbReference>
<feature type="coiled-coil region" evidence="2">
    <location>
        <begin position="438"/>
        <end position="465"/>
    </location>
</feature>
<feature type="coiled-coil region" evidence="2">
    <location>
        <begin position="545"/>
        <end position="598"/>
    </location>
</feature>
<dbReference type="Gene3D" id="4.10.640.40">
    <property type="entry name" value="Cytoplasmic polyadenylation element-binding protein, ZZ domain"/>
    <property type="match status" value="1"/>
</dbReference>
<reference evidence="5" key="1">
    <citation type="submission" date="2024-01" db="EMBL/GenBank/DDBJ databases">
        <authorList>
            <person name="Webb A."/>
        </authorList>
    </citation>
    <scope>NUCLEOTIDE SEQUENCE</scope>
    <source>
        <strain evidence="5">Pm1</strain>
    </source>
</reference>
<dbReference type="CDD" id="cd19757">
    <property type="entry name" value="Bbox1"/>
    <property type="match status" value="1"/>
</dbReference>
<dbReference type="EMBL" id="CAKLBY020000197">
    <property type="protein sequence ID" value="CAK7934192.1"/>
    <property type="molecule type" value="Genomic_DNA"/>
</dbReference>
<name>A0AAV1UKH2_9STRA</name>
<dbReference type="SMART" id="SM00336">
    <property type="entry name" value="BBOX"/>
    <property type="match status" value="1"/>
</dbReference>
<accession>A0AAV1UKH2</accession>
<feature type="domain" description="B box-type" evidence="4">
    <location>
        <begin position="146"/>
        <end position="192"/>
    </location>
</feature>
<dbReference type="InterPro" id="IPR000315">
    <property type="entry name" value="Znf_B-box"/>
</dbReference>
<dbReference type="Proteomes" id="UP001162060">
    <property type="component" value="Unassembled WGS sequence"/>
</dbReference>
<evidence type="ECO:0000259" key="4">
    <source>
        <dbReference type="PROSITE" id="PS50119"/>
    </source>
</evidence>
<dbReference type="AlphaFoldDB" id="A0AAV1UKH2"/>
<evidence type="ECO:0000313" key="6">
    <source>
        <dbReference type="Proteomes" id="UP001162060"/>
    </source>
</evidence>
<gene>
    <name evidence="5" type="ORF">PM001_LOCUS19342</name>
</gene>
<evidence type="ECO:0000256" key="1">
    <source>
        <dbReference type="PROSITE-ProRule" id="PRU00024"/>
    </source>
</evidence>
<protein>
    <recommendedName>
        <fullName evidence="4">B box-type domain-containing protein</fullName>
    </recommendedName>
</protein>
<proteinExistence type="predicted"/>
<keyword evidence="1" id="KW-0862">Zinc</keyword>
<evidence type="ECO:0000256" key="2">
    <source>
        <dbReference type="SAM" id="Coils"/>
    </source>
</evidence>
<evidence type="ECO:0000256" key="3">
    <source>
        <dbReference type="SAM" id="MobiDB-lite"/>
    </source>
</evidence>
<keyword evidence="2" id="KW-0175">Coiled coil</keyword>
<dbReference type="PROSITE" id="PS50119">
    <property type="entry name" value="ZF_BBOX"/>
    <property type="match status" value="1"/>
</dbReference>
<dbReference type="InterPro" id="IPR038446">
    <property type="entry name" value="CEBP_ZZ_sf"/>
</dbReference>
<feature type="compositionally biased region" description="Basic and acidic residues" evidence="3">
    <location>
        <begin position="7"/>
        <end position="24"/>
    </location>
</feature>